<dbReference type="InterPro" id="IPR015943">
    <property type="entry name" value="WD40/YVTN_repeat-like_dom_sf"/>
</dbReference>
<proteinExistence type="predicted"/>
<dbReference type="HOGENOM" id="CLU_580360_0_0_1"/>
<organism evidence="3">
    <name type="scientific">Caenorhabditis remanei</name>
    <name type="common">Caenorhabditis vulgaris</name>
    <dbReference type="NCBI Taxonomy" id="31234"/>
    <lineage>
        <taxon>Eukaryota</taxon>
        <taxon>Metazoa</taxon>
        <taxon>Ecdysozoa</taxon>
        <taxon>Nematoda</taxon>
        <taxon>Chromadorea</taxon>
        <taxon>Rhabditida</taxon>
        <taxon>Rhabditina</taxon>
        <taxon>Rhabditomorpha</taxon>
        <taxon>Rhabditoidea</taxon>
        <taxon>Rhabditidae</taxon>
        <taxon>Peloderinae</taxon>
        <taxon>Caenorhabditis</taxon>
    </lineage>
</organism>
<dbReference type="PANTHER" id="PTHR13211">
    <property type="entry name" value="TELOMERASE CAJAL BODY PROTEIN 1"/>
    <property type="match status" value="1"/>
</dbReference>
<evidence type="ECO:0000313" key="2">
    <source>
        <dbReference type="EMBL" id="EFP00934.1"/>
    </source>
</evidence>
<evidence type="ECO:0000256" key="1">
    <source>
        <dbReference type="SAM" id="MobiDB-lite"/>
    </source>
</evidence>
<dbReference type="GO" id="GO:0030576">
    <property type="term" value="P:Cajal body organization"/>
    <property type="evidence" value="ECO:0007669"/>
    <property type="project" value="TreeGrafter"/>
</dbReference>
<dbReference type="EMBL" id="DS268441">
    <property type="protein sequence ID" value="EFP00934.1"/>
    <property type="molecule type" value="Genomic_DNA"/>
</dbReference>
<dbReference type="STRING" id="31234.E3MFA7"/>
<feature type="compositionally biased region" description="Polar residues" evidence="1">
    <location>
        <begin position="81"/>
        <end position="92"/>
    </location>
</feature>
<sequence length="494" mass="54634">MTTEESSQDSMSQMSEPEPESTSKLSLRAERSGIGSLLSSLRGDQLASEINQLSTSAEIDKEKGVRNAPEVSEASKIPEASETTDAQESSEAPTEAPDRPLNRKEKRRLQRLQEEKNQTGEGNSAKRIAPEATIVIEAAEIPTGLKKLYCDSTSFESYEAPFGYKSTSKNNFVHFSIQNNDGTRAIVASQDRCIRMYSLDKNEVQWKHNTGGLVLDTYWEHSGKGVFSTSRLRPIQLFETETGDIIGAYNGKDSGDNIKEAMCVGQSENTLIGGFKNHFQLWDIEYTGSALSTIKYYDQSFNTGITGISMSLVCHPTMPDLFGAVGTTSLLGIYSKKWGNAVSTMEGSSRGYTNCRFSLDGVKLYASERCGDIHCFDTRMNMMTQILKREMTTNHRTRFDIDPSGRLLYSGTSSGAVVVYDLHDFNEEIQPVLSVEHVASRCIPCVSVRGNKMVLCTGQRVFPDDPLLKEDDDVEMMDTTVVATGNSVQVFEIL</sequence>
<dbReference type="InterPro" id="IPR036322">
    <property type="entry name" value="WD40_repeat_dom_sf"/>
</dbReference>
<keyword evidence="3" id="KW-1185">Reference proteome</keyword>
<dbReference type="SUPFAM" id="SSF50978">
    <property type="entry name" value="WD40 repeat-like"/>
    <property type="match status" value="1"/>
</dbReference>
<dbReference type="FunCoup" id="E3MFA7">
    <property type="interactions" value="2302"/>
</dbReference>
<name>E3MFA7_CAERE</name>
<dbReference type="InParanoid" id="E3MFA7"/>
<dbReference type="GO" id="GO:0003723">
    <property type="term" value="F:RNA binding"/>
    <property type="evidence" value="ECO:0007669"/>
    <property type="project" value="TreeGrafter"/>
</dbReference>
<dbReference type="OMA" id="NIKEAMC"/>
<dbReference type="PANTHER" id="PTHR13211:SF0">
    <property type="entry name" value="TELOMERASE CAJAL BODY PROTEIN 1"/>
    <property type="match status" value="1"/>
</dbReference>
<reference evidence="2" key="1">
    <citation type="submission" date="2007-07" db="EMBL/GenBank/DDBJ databases">
        <title>PCAP assembly of the Caenorhabditis remanei genome.</title>
        <authorList>
            <consortium name="The Caenorhabditis remanei Sequencing Consortium"/>
            <person name="Wilson R.K."/>
        </authorList>
    </citation>
    <scope>NUCLEOTIDE SEQUENCE [LARGE SCALE GENOMIC DNA]</scope>
    <source>
        <strain evidence="2">PB4641</strain>
    </source>
</reference>
<feature type="region of interest" description="Disordered" evidence="1">
    <location>
        <begin position="54"/>
        <end position="104"/>
    </location>
</feature>
<dbReference type="Gene3D" id="2.130.10.10">
    <property type="entry name" value="YVTN repeat-like/Quinoprotein amine dehydrogenase"/>
    <property type="match status" value="2"/>
</dbReference>
<feature type="compositionally biased region" description="Low complexity" evidence="1">
    <location>
        <begin position="1"/>
        <end position="23"/>
    </location>
</feature>
<protein>
    <submittedName>
        <fullName evidence="2">Uncharacterized protein</fullName>
    </submittedName>
</protein>
<dbReference type="eggNOG" id="KOG2919">
    <property type="taxonomic scope" value="Eukaryota"/>
</dbReference>
<feature type="region of interest" description="Disordered" evidence="1">
    <location>
        <begin position="1"/>
        <end position="29"/>
    </location>
</feature>
<accession>E3MFA7</accession>
<evidence type="ECO:0000313" key="3">
    <source>
        <dbReference type="Proteomes" id="UP000008281"/>
    </source>
</evidence>
<dbReference type="GO" id="GO:0015030">
    <property type="term" value="C:Cajal body"/>
    <property type="evidence" value="ECO:0007669"/>
    <property type="project" value="TreeGrafter"/>
</dbReference>
<dbReference type="OrthoDB" id="239865at2759"/>
<dbReference type="InterPro" id="IPR051150">
    <property type="entry name" value="SWT21/TCAB1_mRNA_Telomere"/>
</dbReference>
<dbReference type="AlphaFoldDB" id="E3MFA7"/>
<dbReference type="Proteomes" id="UP000008281">
    <property type="component" value="Unassembled WGS sequence"/>
</dbReference>
<gene>
    <name evidence="2" type="ORF">CRE_20676</name>
</gene>